<feature type="compositionally biased region" description="Basic and acidic residues" evidence="1">
    <location>
        <begin position="216"/>
        <end position="238"/>
    </location>
</feature>
<feature type="compositionally biased region" description="Basic residues" evidence="1">
    <location>
        <begin position="54"/>
        <end position="64"/>
    </location>
</feature>
<feature type="compositionally biased region" description="Polar residues" evidence="1">
    <location>
        <begin position="22"/>
        <end position="34"/>
    </location>
</feature>
<keyword evidence="3" id="KW-1185">Reference proteome</keyword>
<comment type="caution">
    <text evidence="2">The sequence shown here is derived from an EMBL/GenBank/DDBJ whole genome shotgun (WGS) entry which is preliminary data.</text>
</comment>
<dbReference type="EMBL" id="JARKIF010000016">
    <property type="protein sequence ID" value="KAJ7621346.1"/>
    <property type="molecule type" value="Genomic_DNA"/>
</dbReference>
<sequence length="289" mass="32018">MDESPRGRPKKAQRPEQDQRTVARTGSTDTSQTGDPGRREWRRTPSPKGTGVQRRCRIRAGAARRKPELARRKPQGLPDRMHTDVAKQCGYGLVETTDAHSTECIDVWGLLVPGCQTARVVQTRIPTEWNVEGGGWMDEQPSLQLEAESEPRAQEASRSGRRNTMERTKPTVDPDDQPTPEMVTGVDVEDPGRIRSPELMTGDGDVVPDPRLTGIPDKDDRSKNDRNSGTKDSGEGRKVGGGRWSPTGDTTKTQGDRVPYATSKGSNPDETLKEERRARSSQGRIDQER</sequence>
<dbReference type="AlphaFoldDB" id="A0AAD7FIW7"/>
<organism evidence="2 3">
    <name type="scientific">Roridomyces roridus</name>
    <dbReference type="NCBI Taxonomy" id="1738132"/>
    <lineage>
        <taxon>Eukaryota</taxon>
        <taxon>Fungi</taxon>
        <taxon>Dikarya</taxon>
        <taxon>Basidiomycota</taxon>
        <taxon>Agaricomycotina</taxon>
        <taxon>Agaricomycetes</taxon>
        <taxon>Agaricomycetidae</taxon>
        <taxon>Agaricales</taxon>
        <taxon>Marasmiineae</taxon>
        <taxon>Mycenaceae</taxon>
        <taxon>Roridomyces</taxon>
    </lineage>
</organism>
<protein>
    <submittedName>
        <fullName evidence="2">Uncharacterized protein</fullName>
    </submittedName>
</protein>
<evidence type="ECO:0000256" key="1">
    <source>
        <dbReference type="SAM" id="MobiDB-lite"/>
    </source>
</evidence>
<proteinExistence type="predicted"/>
<name>A0AAD7FIW7_9AGAR</name>
<feature type="compositionally biased region" description="Basic and acidic residues" evidence="1">
    <location>
        <begin position="163"/>
        <end position="172"/>
    </location>
</feature>
<feature type="region of interest" description="Disordered" evidence="1">
    <location>
        <begin position="1"/>
        <end position="82"/>
    </location>
</feature>
<gene>
    <name evidence="2" type="ORF">FB45DRAFT_871008</name>
</gene>
<evidence type="ECO:0000313" key="2">
    <source>
        <dbReference type="EMBL" id="KAJ7621346.1"/>
    </source>
</evidence>
<accession>A0AAD7FIW7</accession>
<feature type="compositionally biased region" description="Polar residues" evidence="1">
    <location>
        <begin position="280"/>
        <end position="289"/>
    </location>
</feature>
<dbReference type="Proteomes" id="UP001221142">
    <property type="component" value="Unassembled WGS sequence"/>
</dbReference>
<reference evidence="2" key="1">
    <citation type="submission" date="2023-03" db="EMBL/GenBank/DDBJ databases">
        <title>Massive genome expansion in bonnet fungi (Mycena s.s.) driven by repeated elements and novel gene families across ecological guilds.</title>
        <authorList>
            <consortium name="Lawrence Berkeley National Laboratory"/>
            <person name="Harder C.B."/>
            <person name="Miyauchi S."/>
            <person name="Viragh M."/>
            <person name="Kuo A."/>
            <person name="Thoen E."/>
            <person name="Andreopoulos B."/>
            <person name="Lu D."/>
            <person name="Skrede I."/>
            <person name="Drula E."/>
            <person name="Henrissat B."/>
            <person name="Morin E."/>
            <person name="Kohler A."/>
            <person name="Barry K."/>
            <person name="LaButti K."/>
            <person name="Morin E."/>
            <person name="Salamov A."/>
            <person name="Lipzen A."/>
            <person name="Mereny Z."/>
            <person name="Hegedus B."/>
            <person name="Baldrian P."/>
            <person name="Stursova M."/>
            <person name="Weitz H."/>
            <person name="Taylor A."/>
            <person name="Grigoriev I.V."/>
            <person name="Nagy L.G."/>
            <person name="Martin F."/>
            <person name="Kauserud H."/>
        </authorList>
    </citation>
    <scope>NUCLEOTIDE SEQUENCE</scope>
    <source>
        <strain evidence="2">9284</strain>
    </source>
</reference>
<feature type="region of interest" description="Disordered" evidence="1">
    <location>
        <begin position="145"/>
        <end position="289"/>
    </location>
</feature>
<evidence type="ECO:0000313" key="3">
    <source>
        <dbReference type="Proteomes" id="UP001221142"/>
    </source>
</evidence>